<dbReference type="AlphaFoldDB" id="A0AAF3F0P8"/>
<protein>
    <submittedName>
        <fullName evidence="3">Uncharacterized protein</fullName>
    </submittedName>
</protein>
<keyword evidence="1" id="KW-0732">Signal</keyword>
<dbReference type="WBParaSite" id="MBELARI_LOCUS20046">
    <property type="protein sequence ID" value="MBELARI_LOCUS20046"/>
    <property type="gene ID" value="MBELARI_LOCUS20046"/>
</dbReference>
<proteinExistence type="predicted"/>
<evidence type="ECO:0000313" key="2">
    <source>
        <dbReference type="Proteomes" id="UP000887575"/>
    </source>
</evidence>
<evidence type="ECO:0000256" key="1">
    <source>
        <dbReference type="SAM" id="SignalP"/>
    </source>
</evidence>
<reference evidence="3" key="1">
    <citation type="submission" date="2024-02" db="UniProtKB">
        <authorList>
            <consortium name="WormBaseParasite"/>
        </authorList>
    </citation>
    <scope>IDENTIFICATION</scope>
</reference>
<name>A0AAF3F0P8_9BILA</name>
<evidence type="ECO:0000313" key="3">
    <source>
        <dbReference type="WBParaSite" id="MBELARI_LOCUS20046"/>
    </source>
</evidence>
<organism evidence="2 3">
    <name type="scientific">Mesorhabditis belari</name>
    <dbReference type="NCBI Taxonomy" id="2138241"/>
    <lineage>
        <taxon>Eukaryota</taxon>
        <taxon>Metazoa</taxon>
        <taxon>Ecdysozoa</taxon>
        <taxon>Nematoda</taxon>
        <taxon>Chromadorea</taxon>
        <taxon>Rhabditida</taxon>
        <taxon>Rhabditina</taxon>
        <taxon>Rhabditomorpha</taxon>
        <taxon>Rhabditoidea</taxon>
        <taxon>Rhabditidae</taxon>
        <taxon>Mesorhabditinae</taxon>
        <taxon>Mesorhabditis</taxon>
    </lineage>
</organism>
<feature type="signal peptide" evidence="1">
    <location>
        <begin position="1"/>
        <end position="17"/>
    </location>
</feature>
<keyword evidence="2" id="KW-1185">Reference proteome</keyword>
<feature type="chain" id="PRO_5041902487" evidence="1">
    <location>
        <begin position="18"/>
        <end position="265"/>
    </location>
</feature>
<sequence length="265" mass="29628">MRQLLCSFVLFISTLEAIPMLLNKPFTGGEKFSGFDYMEAPKSESLWPLSFSNEDLFRNLRNMDVDGVEAQSIPDEEKALAMFGPKYMQNFGGLEETSRLPQMPFDGIEDRSFNMDTQPGVAPKFTGTFVTEKPKEEKEEGKQEMSIKEEDLKLLDPDYIDAPVINPANYFLEGADLAKVPAPKCQMIGCTGPHVNDGSFTFDDKKDSSKTEQCHSTFVPLNGCLDGKGYPMGMVCQICCDCANSFVAEMQKSRGFRTGYKDPHH</sequence>
<accession>A0AAF3F0P8</accession>
<dbReference type="Proteomes" id="UP000887575">
    <property type="component" value="Unassembled WGS sequence"/>
</dbReference>